<dbReference type="InterPro" id="IPR026341">
    <property type="entry name" value="T9SS_type_B"/>
</dbReference>
<organism evidence="3 4">
    <name type="scientific">Flavobacterium rhamnosiphilum</name>
    <dbReference type="NCBI Taxonomy" id="2541724"/>
    <lineage>
        <taxon>Bacteria</taxon>
        <taxon>Pseudomonadati</taxon>
        <taxon>Bacteroidota</taxon>
        <taxon>Flavobacteriia</taxon>
        <taxon>Flavobacteriales</taxon>
        <taxon>Flavobacteriaceae</taxon>
        <taxon>Flavobacterium</taxon>
    </lineage>
</organism>
<feature type="non-terminal residue" evidence="3">
    <location>
        <position position="1"/>
    </location>
</feature>
<comment type="caution">
    <text evidence="3">The sequence shown here is derived from an EMBL/GenBank/DDBJ whole genome shotgun (WGS) entry which is preliminary data.</text>
</comment>
<proteinExistence type="predicted"/>
<dbReference type="NCBIfam" id="NF012211">
    <property type="entry name" value="tand_rpt_95"/>
    <property type="match status" value="3"/>
</dbReference>
<dbReference type="Gene3D" id="2.60.40.2810">
    <property type="match status" value="1"/>
</dbReference>
<dbReference type="Pfam" id="PF24346">
    <property type="entry name" value="DUF7507"/>
    <property type="match status" value="1"/>
</dbReference>
<name>A0A4R5F296_9FLAO</name>
<dbReference type="Gene3D" id="2.60.40.3440">
    <property type="match status" value="2"/>
</dbReference>
<evidence type="ECO:0000313" key="3">
    <source>
        <dbReference type="EMBL" id="TDE41574.1"/>
    </source>
</evidence>
<dbReference type="RefSeq" id="WP_131917488.1">
    <property type="nucleotide sequence ID" value="NZ_SMLG01000021.1"/>
</dbReference>
<evidence type="ECO:0000313" key="4">
    <source>
        <dbReference type="Proteomes" id="UP000294814"/>
    </source>
</evidence>
<accession>A0A4R5F296</accession>
<dbReference type="NCBIfam" id="TIGR04131">
    <property type="entry name" value="Bac_Flav_CTERM"/>
    <property type="match status" value="1"/>
</dbReference>
<reference evidence="3 4" key="1">
    <citation type="submission" date="2019-03" db="EMBL/GenBank/DDBJ databases">
        <title>Novel species of Flavobacterium.</title>
        <authorList>
            <person name="Liu Q."/>
            <person name="Xin Y.-H."/>
        </authorList>
    </citation>
    <scope>NUCLEOTIDE SEQUENCE [LARGE SCALE GENOMIC DNA]</scope>
    <source>
        <strain evidence="3 4">LB3P52</strain>
    </source>
</reference>
<dbReference type="NCBIfam" id="TIGR01965">
    <property type="entry name" value="VCBS_repeat"/>
    <property type="match status" value="2"/>
</dbReference>
<dbReference type="Pfam" id="PF17892">
    <property type="entry name" value="Cadherin_5"/>
    <property type="match status" value="1"/>
</dbReference>
<dbReference type="InterPro" id="IPR013783">
    <property type="entry name" value="Ig-like_fold"/>
</dbReference>
<protein>
    <submittedName>
        <fullName evidence="3">Tandem-95 repeat protein</fullName>
    </submittedName>
</protein>
<feature type="domain" description="DUF7507" evidence="2">
    <location>
        <begin position="485"/>
        <end position="589"/>
    </location>
</feature>
<dbReference type="InterPro" id="IPR055354">
    <property type="entry name" value="DUF7507"/>
</dbReference>
<dbReference type="Gene3D" id="2.60.40.10">
    <property type="entry name" value="Immunoglobulins"/>
    <property type="match status" value="1"/>
</dbReference>
<dbReference type="Pfam" id="PF17963">
    <property type="entry name" value="Big_9"/>
    <property type="match status" value="3"/>
</dbReference>
<dbReference type="InterPro" id="IPR010221">
    <property type="entry name" value="VCBS_dom"/>
</dbReference>
<dbReference type="Pfam" id="PF13585">
    <property type="entry name" value="CHU_C"/>
    <property type="match status" value="1"/>
</dbReference>
<dbReference type="NCBIfam" id="TIGR01451">
    <property type="entry name" value="B_ant_repeat"/>
    <property type="match status" value="1"/>
</dbReference>
<dbReference type="AlphaFoldDB" id="A0A4R5F296"/>
<evidence type="ECO:0000259" key="2">
    <source>
        <dbReference type="Pfam" id="PF24346"/>
    </source>
</evidence>
<feature type="domain" description="Cadherin-like" evidence="1">
    <location>
        <begin position="11"/>
        <end position="59"/>
    </location>
</feature>
<gene>
    <name evidence="3" type="ORF">E0I26_16210</name>
</gene>
<sequence>ALTPGTAQIIAVTNGTVNITAAGAITFTPSLNYNGAVSFPYVINDGNGGTATANEEITVMAVNDNPVVDNDTNVMLEDGTPATGDLTDAGDTDPDGTTLLMNTTPVSGPSNGTIVINADGTYTYTPNANFNGTDVITVEVCDQGMPLPANCVNQTLTITVTPVNDAPVVDNDTNVMLEDGTPATGDLTDAGDSDPDGTTLLVNTTPVSGPTNGTIVINADGTYTYTPNANFNGMDVITVEVCDQGAPLPASCVNQTLTITVNPVNDAPVATLTNSTSIINDGTAKGVSTLTGTDTDGTVVSYIISVLPVPAQGIVLMNGVPVTVNQVLTPLEATKLTFIPAAGFTGTATFIYMATDNGNAASIPSTVNIPVGNTPPTTDDIPNVVLAKDGTAQAIPALTGNDADGAVIAYVIKNLPDPASGVLTLNGVPVTVGQELTVANSAALKFTPNVNFVSDNASFTIAAKDNGGLVDLSPATISISLKELPGIAIIKTATFDDNDSDGFAQVGETITYKFEISNTGNVSLTNVVVTDLLPGIVLTGGPISLGVGQTDTTSFEGKYKIIQADINKGNVVNQAKVTAISPIGTLVSDLSDNETVTDDKPTVLGITGCAIKVFNAISPNGDKKNERFYIQGLECYPDNTVEIYNRWGVLVFERDHYNNEDRAFKGISEGRVTVKESDGLPTGTYYYVLKYKDSESNTHQRAGYLYLNK</sequence>
<dbReference type="InterPro" id="IPR041690">
    <property type="entry name" value="Cadherin_5"/>
</dbReference>
<dbReference type="OrthoDB" id="9805017at2"/>
<evidence type="ECO:0000259" key="1">
    <source>
        <dbReference type="Pfam" id="PF17892"/>
    </source>
</evidence>
<dbReference type="InterPro" id="IPR047589">
    <property type="entry name" value="DUF11_rpt"/>
</dbReference>
<keyword evidence="4" id="KW-1185">Reference proteome</keyword>
<dbReference type="EMBL" id="SMLG01000021">
    <property type="protein sequence ID" value="TDE41574.1"/>
    <property type="molecule type" value="Genomic_DNA"/>
</dbReference>
<dbReference type="Proteomes" id="UP000294814">
    <property type="component" value="Unassembled WGS sequence"/>
</dbReference>